<protein>
    <submittedName>
        <fullName evidence="1">KPRO</fullName>
    </submittedName>
</protein>
<dbReference type="AlphaFoldDB" id="A0A0A9E7L2"/>
<accession>A0A0A9E7L2</accession>
<name>A0A0A9E7L2_ARUDO</name>
<sequence length="88" mass="9815">MTAQTLISGAVTVMYLDTEIKIVFPGQIQSAMGFNLLQVSFCTMIVKYTAVFHSQSKSDFGNIIVQEKSMRRVTHLGQINKTVCRAQN</sequence>
<organism evidence="1">
    <name type="scientific">Arundo donax</name>
    <name type="common">Giant reed</name>
    <name type="synonym">Donax arundinaceus</name>
    <dbReference type="NCBI Taxonomy" id="35708"/>
    <lineage>
        <taxon>Eukaryota</taxon>
        <taxon>Viridiplantae</taxon>
        <taxon>Streptophyta</taxon>
        <taxon>Embryophyta</taxon>
        <taxon>Tracheophyta</taxon>
        <taxon>Spermatophyta</taxon>
        <taxon>Magnoliopsida</taxon>
        <taxon>Liliopsida</taxon>
        <taxon>Poales</taxon>
        <taxon>Poaceae</taxon>
        <taxon>PACMAD clade</taxon>
        <taxon>Arundinoideae</taxon>
        <taxon>Arundineae</taxon>
        <taxon>Arundo</taxon>
    </lineage>
</organism>
<reference evidence="1" key="2">
    <citation type="journal article" date="2015" name="Data Brief">
        <title>Shoot transcriptome of the giant reed, Arundo donax.</title>
        <authorList>
            <person name="Barrero R.A."/>
            <person name="Guerrero F.D."/>
            <person name="Moolhuijzen P."/>
            <person name="Goolsby J.A."/>
            <person name="Tidwell J."/>
            <person name="Bellgard S.E."/>
            <person name="Bellgard M.I."/>
        </authorList>
    </citation>
    <scope>NUCLEOTIDE SEQUENCE</scope>
    <source>
        <tissue evidence="1">Shoot tissue taken approximately 20 cm above the soil surface</tissue>
    </source>
</reference>
<dbReference type="EMBL" id="GBRH01201141">
    <property type="protein sequence ID" value="JAD96754.1"/>
    <property type="molecule type" value="Transcribed_RNA"/>
</dbReference>
<evidence type="ECO:0000313" key="1">
    <source>
        <dbReference type="EMBL" id="JAD96754.1"/>
    </source>
</evidence>
<reference evidence="1" key="1">
    <citation type="submission" date="2014-09" db="EMBL/GenBank/DDBJ databases">
        <authorList>
            <person name="Magalhaes I.L.F."/>
            <person name="Oliveira U."/>
            <person name="Santos F.R."/>
            <person name="Vidigal T.H.D.A."/>
            <person name="Brescovit A.D."/>
            <person name="Santos A.J."/>
        </authorList>
    </citation>
    <scope>NUCLEOTIDE SEQUENCE</scope>
    <source>
        <tissue evidence="1">Shoot tissue taken approximately 20 cm above the soil surface</tissue>
    </source>
</reference>
<proteinExistence type="predicted"/>